<keyword evidence="3" id="KW-0732">Signal</keyword>
<comment type="subcellular location">
    <subcellularLocation>
        <location evidence="1">Nucleus</location>
    </subcellularLocation>
</comment>
<gene>
    <name evidence="5" type="ORF">CTI12_AA395250</name>
</gene>
<dbReference type="GO" id="GO:0032784">
    <property type="term" value="P:regulation of DNA-templated transcription elongation"/>
    <property type="evidence" value="ECO:0007669"/>
    <property type="project" value="InterPro"/>
</dbReference>
<proteinExistence type="predicted"/>
<dbReference type="InterPro" id="IPR035441">
    <property type="entry name" value="TFIIS/LEDGF_dom_sf"/>
</dbReference>
<protein>
    <submittedName>
        <fullName evidence="5">Protein IWS1</fullName>
    </submittedName>
</protein>
<evidence type="ECO:0000313" key="5">
    <source>
        <dbReference type="EMBL" id="PWA58871.1"/>
    </source>
</evidence>
<dbReference type="PANTHER" id="PTHR47350">
    <property type="entry name" value="PROTEIN IWS1 HOMOLOG 1"/>
    <property type="match status" value="1"/>
</dbReference>
<dbReference type="AlphaFoldDB" id="A0A2U1MC74"/>
<evidence type="ECO:0000256" key="1">
    <source>
        <dbReference type="PROSITE-ProRule" id="PRU00649"/>
    </source>
</evidence>
<dbReference type="Proteomes" id="UP000245207">
    <property type="component" value="Unassembled WGS sequence"/>
</dbReference>
<evidence type="ECO:0000256" key="2">
    <source>
        <dbReference type="SAM" id="MobiDB-lite"/>
    </source>
</evidence>
<name>A0A2U1MC74_ARTAN</name>
<dbReference type="Gene3D" id="1.20.930.10">
    <property type="entry name" value="Conserved domain common to transcription factors TFIIS, elongin A, CRSP70"/>
    <property type="match status" value="1"/>
</dbReference>
<accession>A0A2U1MC74</accession>
<comment type="caution">
    <text evidence="5">The sequence shown here is derived from an EMBL/GenBank/DDBJ whole genome shotgun (WGS) entry which is preliminary data.</text>
</comment>
<evidence type="ECO:0000313" key="6">
    <source>
        <dbReference type="Proteomes" id="UP000245207"/>
    </source>
</evidence>
<evidence type="ECO:0000256" key="3">
    <source>
        <dbReference type="SAM" id="SignalP"/>
    </source>
</evidence>
<dbReference type="PROSITE" id="PS51319">
    <property type="entry name" value="TFIIS_N"/>
    <property type="match status" value="1"/>
</dbReference>
<reference evidence="5 6" key="1">
    <citation type="journal article" date="2018" name="Mol. Plant">
        <title>The genome of Artemisia annua provides insight into the evolution of Asteraceae family and artemisinin biosynthesis.</title>
        <authorList>
            <person name="Shen Q."/>
            <person name="Zhang L."/>
            <person name="Liao Z."/>
            <person name="Wang S."/>
            <person name="Yan T."/>
            <person name="Shi P."/>
            <person name="Liu M."/>
            <person name="Fu X."/>
            <person name="Pan Q."/>
            <person name="Wang Y."/>
            <person name="Lv Z."/>
            <person name="Lu X."/>
            <person name="Zhang F."/>
            <person name="Jiang W."/>
            <person name="Ma Y."/>
            <person name="Chen M."/>
            <person name="Hao X."/>
            <person name="Li L."/>
            <person name="Tang Y."/>
            <person name="Lv G."/>
            <person name="Zhou Y."/>
            <person name="Sun X."/>
            <person name="Brodelius P.E."/>
            <person name="Rose J.K.C."/>
            <person name="Tang K."/>
        </authorList>
    </citation>
    <scope>NUCLEOTIDE SEQUENCE [LARGE SCALE GENOMIC DNA]</scope>
    <source>
        <strain evidence="6">cv. Huhao1</strain>
        <tissue evidence="5">Leaf</tissue>
    </source>
</reference>
<evidence type="ECO:0000259" key="4">
    <source>
        <dbReference type="PROSITE" id="PS51319"/>
    </source>
</evidence>
<feature type="signal peptide" evidence="3">
    <location>
        <begin position="1"/>
        <end position="18"/>
    </location>
</feature>
<feature type="domain" description="TFIIS N-terminal" evidence="4">
    <location>
        <begin position="1"/>
        <end position="77"/>
    </location>
</feature>
<dbReference type="GO" id="GO:0009742">
    <property type="term" value="P:brassinosteroid mediated signaling pathway"/>
    <property type="evidence" value="ECO:0007669"/>
    <property type="project" value="InterPro"/>
</dbReference>
<dbReference type="OrthoDB" id="1724603at2759"/>
<feature type="region of interest" description="Disordered" evidence="2">
    <location>
        <begin position="144"/>
        <end position="173"/>
    </location>
</feature>
<dbReference type="Pfam" id="PF08711">
    <property type="entry name" value="Med26"/>
    <property type="match status" value="1"/>
</dbReference>
<dbReference type="PANTHER" id="PTHR47350:SF4">
    <property type="entry name" value="PROTEIN IWS1 HOMOLOG 1"/>
    <property type="match status" value="1"/>
</dbReference>
<feature type="chain" id="PRO_5015396391" evidence="3">
    <location>
        <begin position="19"/>
        <end position="259"/>
    </location>
</feature>
<organism evidence="5 6">
    <name type="scientific">Artemisia annua</name>
    <name type="common">Sweet wormwood</name>
    <dbReference type="NCBI Taxonomy" id="35608"/>
    <lineage>
        <taxon>Eukaryota</taxon>
        <taxon>Viridiplantae</taxon>
        <taxon>Streptophyta</taxon>
        <taxon>Embryophyta</taxon>
        <taxon>Tracheophyta</taxon>
        <taxon>Spermatophyta</taxon>
        <taxon>Magnoliopsida</taxon>
        <taxon>eudicotyledons</taxon>
        <taxon>Gunneridae</taxon>
        <taxon>Pentapetalae</taxon>
        <taxon>asterids</taxon>
        <taxon>campanulids</taxon>
        <taxon>Asterales</taxon>
        <taxon>Asteraceae</taxon>
        <taxon>Asteroideae</taxon>
        <taxon>Anthemideae</taxon>
        <taxon>Artemisiinae</taxon>
        <taxon>Artemisia</taxon>
    </lineage>
</organism>
<dbReference type="EMBL" id="PKPP01005775">
    <property type="protein sequence ID" value="PWA58871.1"/>
    <property type="molecule type" value="Genomic_DNA"/>
</dbReference>
<keyword evidence="1" id="KW-0539">Nucleus</keyword>
<dbReference type="STRING" id="35608.A0A2U1MC74"/>
<dbReference type="InterPro" id="IPR017923">
    <property type="entry name" value="TFIIS_N"/>
</dbReference>
<keyword evidence="6" id="KW-1185">Reference proteome</keyword>
<sequence length="259" mass="28871">MHIKILCLLNINIRAVILRILTEFPIDLDQYDRREQLKKSVLGTVIMFLSMSDEETTSNKKLAKELVDKWVNILLSWLFLEVTRWSNVLEGSSAYPQEKRTATGKIAYVQDNGSGPTPIYQSNGEGSAPLWQQKNARVTELEPEATKAGYPGGSSKRPVQRSSWVPSQPPPVATEEATVAIRKPKKIPLAKSGDGDATISSFGGSSQFFHYNHGNRSCNIGYGLAKQLMDILKSMRRLAEKSIRRSAENIGLPIGHFVW</sequence>
<dbReference type="InterPro" id="IPR044204">
    <property type="entry name" value="IWS1/2"/>
</dbReference>
<dbReference type="GO" id="GO:0005634">
    <property type="term" value="C:nucleus"/>
    <property type="evidence" value="ECO:0007669"/>
    <property type="project" value="UniProtKB-SubCell"/>
</dbReference>